<gene>
    <name evidence="3" type="ORF">KCG44_06055</name>
</gene>
<sequence length="131" mass="13244">MQKTLPRKPKLGNALLFWLGIGILVLGGIFVYFYGSLRSTTLAPATATAPVSPGARSATGLADDALRDLGIDPSESDLSPEAQAAIARAHQAAVSNRSQAATDGGAPAAVQDSAGDVSPDMGSVAVPESLQ</sequence>
<keyword evidence="2" id="KW-0812">Transmembrane</keyword>
<organism evidence="3 4">
    <name type="scientific">Pacificimonas pallii</name>
    <dbReference type="NCBI Taxonomy" id="2827236"/>
    <lineage>
        <taxon>Bacteria</taxon>
        <taxon>Pseudomonadati</taxon>
        <taxon>Pseudomonadota</taxon>
        <taxon>Alphaproteobacteria</taxon>
        <taxon>Sphingomonadales</taxon>
        <taxon>Sphingosinicellaceae</taxon>
        <taxon>Pacificimonas</taxon>
    </lineage>
</organism>
<protein>
    <submittedName>
        <fullName evidence="3">Uncharacterized protein</fullName>
    </submittedName>
</protein>
<evidence type="ECO:0000313" key="3">
    <source>
        <dbReference type="EMBL" id="MBV7256348.1"/>
    </source>
</evidence>
<reference evidence="3 4" key="1">
    <citation type="submission" date="2021-04" db="EMBL/GenBank/DDBJ databases">
        <authorList>
            <person name="Pira H."/>
            <person name="Risdian C."/>
            <person name="Wink J."/>
        </authorList>
    </citation>
    <scope>NUCLEOTIDE SEQUENCE [LARGE SCALE GENOMIC DNA]</scope>
    <source>
        <strain evidence="3 4">WHA3</strain>
    </source>
</reference>
<comment type="caution">
    <text evidence="3">The sequence shown here is derived from an EMBL/GenBank/DDBJ whole genome shotgun (WGS) entry which is preliminary data.</text>
</comment>
<keyword evidence="4" id="KW-1185">Reference proteome</keyword>
<accession>A0ABS6SD58</accession>
<feature type="transmembrane region" description="Helical" evidence="2">
    <location>
        <begin position="12"/>
        <end position="34"/>
    </location>
</feature>
<feature type="region of interest" description="Disordered" evidence="1">
    <location>
        <begin position="66"/>
        <end position="131"/>
    </location>
</feature>
<dbReference type="RefSeq" id="WP_218444955.1">
    <property type="nucleotide sequence ID" value="NZ_JAGSPA010000002.1"/>
</dbReference>
<name>A0ABS6SD58_9SPHN</name>
<dbReference type="Proteomes" id="UP000722336">
    <property type="component" value="Unassembled WGS sequence"/>
</dbReference>
<evidence type="ECO:0000256" key="2">
    <source>
        <dbReference type="SAM" id="Phobius"/>
    </source>
</evidence>
<evidence type="ECO:0000313" key="4">
    <source>
        <dbReference type="Proteomes" id="UP000722336"/>
    </source>
</evidence>
<dbReference type="EMBL" id="JAGSPA010000002">
    <property type="protein sequence ID" value="MBV7256348.1"/>
    <property type="molecule type" value="Genomic_DNA"/>
</dbReference>
<keyword evidence="2" id="KW-0472">Membrane</keyword>
<evidence type="ECO:0000256" key="1">
    <source>
        <dbReference type="SAM" id="MobiDB-lite"/>
    </source>
</evidence>
<proteinExistence type="predicted"/>
<keyword evidence="2" id="KW-1133">Transmembrane helix</keyword>
<feature type="compositionally biased region" description="Low complexity" evidence="1">
    <location>
        <begin position="82"/>
        <end position="93"/>
    </location>
</feature>